<name>A0A381PFG9_9ZZZZ</name>
<dbReference type="GO" id="GO:0006203">
    <property type="term" value="P:dGTP catabolic process"/>
    <property type="evidence" value="ECO:0007669"/>
    <property type="project" value="TreeGrafter"/>
</dbReference>
<organism evidence="2">
    <name type="scientific">marine metagenome</name>
    <dbReference type="NCBI Taxonomy" id="408172"/>
    <lineage>
        <taxon>unclassified sequences</taxon>
        <taxon>metagenomes</taxon>
        <taxon>ecological metagenomes</taxon>
    </lineage>
</organism>
<feature type="domain" description="HD/PDEase" evidence="1">
    <location>
        <begin position="52"/>
        <end position="186"/>
    </location>
</feature>
<dbReference type="GO" id="GO:0008832">
    <property type="term" value="F:dGTPase activity"/>
    <property type="evidence" value="ECO:0007669"/>
    <property type="project" value="TreeGrafter"/>
</dbReference>
<dbReference type="SMART" id="SM00471">
    <property type="entry name" value="HDc"/>
    <property type="match status" value="1"/>
</dbReference>
<proteinExistence type="predicted"/>
<dbReference type="Gene3D" id="1.10.3210.10">
    <property type="entry name" value="Hypothetical protein af1432"/>
    <property type="match status" value="1"/>
</dbReference>
<gene>
    <name evidence="2" type="ORF">METZ01_LOCUS17952</name>
</gene>
<dbReference type="InterPro" id="IPR006674">
    <property type="entry name" value="HD_domain"/>
</dbReference>
<dbReference type="InterPro" id="IPR050135">
    <property type="entry name" value="dGTPase-like"/>
</dbReference>
<dbReference type="PANTHER" id="PTHR11373">
    <property type="entry name" value="DEOXYNUCLEOSIDE TRIPHOSPHATE TRIPHOSPHOHYDROLASE"/>
    <property type="match status" value="1"/>
</dbReference>
<reference evidence="2" key="1">
    <citation type="submission" date="2018-05" db="EMBL/GenBank/DDBJ databases">
        <authorList>
            <person name="Lanie J.A."/>
            <person name="Ng W.-L."/>
            <person name="Kazmierczak K.M."/>
            <person name="Andrzejewski T.M."/>
            <person name="Davidsen T.M."/>
            <person name="Wayne K.J."/>
            <person name="Tettelin H."/>
            <person name="Glass J.I."/>
            <person name="Rusch D."/>
            <person name="Podicherti R."/>
            <person name="Tsui H.-C.T."/>
            <person name="Winkler M.E."/>
        </authorList>
    </citation>
    <scope>NUCLEOTIDE SEQUENCE</scope>
</reference>
<sequence>MPAYSEERIIRDPLWNTIRLDPTAVRIIDTAAFQRQRYIKQLGFAHLVYPGATHTRFDHAVGVYHLAVTALRRLQECGGVPDEFWQEASLIPYAALLHDIGHYAFSHSLEELGSDMLPGDHEMVSARFFASPELQEALSALGEHAAQKIHALIQGRSENPFGGLVSGSLDLDKMDYLRRDARLCGVPYGEVDVDRLLQGLVILTDPETGAAEVGVYEKAVSALESLLFAKYQMFRNVYWHHGVRAAAALYKRIINDAVAAKILDAEELVGPTDEELLYETARRSQESDTEVGERLATRWLPALRSRRLPKRALEVTAAEMGDRVVEDWALSETPLKRGVEDDLAEEVGLEPGEVFIDFPAKRAMFQLSLLVERRSGQVERLGAGGLPGLIDLPRVAEGLYTTTRVLRVFTFERRTLDRDRVLERITRQG</sequence>
<dbReference type="InterPro" id="IPR003607">
    <property type="entry name" value="HD/PDEase_dom"/>
</dbReference>
<dbReference type="EMBL" id="UINC01000950">
    <property type="protein sequence ID" value="SUZ65098.1"/>
    <property type="molecule type" value="Genomic_DNA"/>
</dbReference>
<dbReference type="AlphaFoldDB" id="A0A381PFG9"/>
<dbReference type="CDD" id="cd00077">
    <property type="entry name" value="HDc"/>
    <property type="match status" value="1"/>
</dbReference>
<evidence type="ECO:0000259" key="1">
    <source>
        <dbReference type="SMART" id="SM00471"/>
    </source>
</evidence>
<protein>
    <recommendedName>
        <fullName evidence="1">HD/PDEase domain-containing protein</fullName>
    </recommendedName>
</protein>
<dbReference type="InterPro" id="IPR045509">
    <property type="entry name" value="HD_assoc_2"/>
</dbReference>
<evidence type="ECO:0000313" key="2">
    <source>
        <dbReference type="EMBL" id="SUZ65098.1"/>
    </source>
</evidence>
<dbReference type="Pfam" id="PF01966">
    <property type="entry name" value="HD"/>
    <property type="match status" value="1"/>
</dbReference>
<dbReference type="PANTHER" id="PTHR11373:SF4">
    <property type="entry name" value="DEOXYNUCLEOSIDE TRIPHOSPHATE TRIPHOSPHOHYDROLASE SAMHD1"/>
    <property type="match status" value="1"/>
</dbReference>
<dbReference type="SUPFAM" id="SSF109604">
    <property type="entry name" value="HD-domain/PDEase-like"/>
    <property type="match status" value="1"/>
</dbReference>
<dbReference type="Pfam" id="PF19276">
    <property type="entry name" value="HD_assoc_2"/>
    <property type="match status" value="1"/>
</dbReference>
<accession>A0A381PFG9</accession>